<dbReference type="SUPFAM" id="SSF54862">
    <property type="entry name" value="4Fe-4S ferredoxins"/>
    <property type="match status" value="1"/>
</dbReference>
<dbReference type="GO" id="GO:0046872">
    <property type="term" value="F:metal ion binding"/>
    <property type="evidence" value="ECO:0007669"/>
    <property type="project" value="UniProtKB-KW"/>
</dbReference>
<keyword evidence="7" id="KW-1185">Reference proteome</keyword>
<dbReference type="Gene3D" id="3.30.70.20">
    <property type="match status" value="1"/>
</dbReference>
<reference evidence="6 7" key="1">
    <citation type="submission" date="2016-10" db="EMBL/GenBank/DDBJ databases">
        <title>Complete Genome Sequence of Peptococcaceae strain DCMF.</title>
        <authorList>
            <person name="Edwards R.J."/>
            <person name="Holland S.I."/>
            <person name="Deshpande N.P."/>
            <person name="Wong Y.K."/>
            <person name="Ertan H."/>
            <person name="Manefield M."/>
            <person name="Russell T.L."/>
            <person name="Lee M.J."/>
        </authorList>
    </citation>
    <scope>NUCLEOTIDE SEQUENCE [LARGE SCALE GENOMIC DNA]</scope>
    <source>
        <strain evidence="6 7">DCMF</strain>
    </source>
</reference>
<dbReference type="EMBL" id="CP017634">
    <property type="protein sequence ID" value="ATW24998.1"/>
    <property type="molecule type" value="Genomic_DNA"/>
</dbReference>
<protein>
    <recommendedName>
        <fullName evidence="5">4Fe-4S ferredoxin-type domain-containing protein</fullName>
    </recommendedName>
</protein>
<evidence type="ECO:0000256" key="1">
    <source>
        <dbReference type="ARBA" id="ARBA00022485"/>
    </source>
</evidence>
<evidence type="ECO:0000259" key="5">
    <source>
        <dbReference type="PROSITE" id="PS51379"/>
    </source>
</evidence>
<proteinExistence type="predicted"/>
<evidence type="ECO:0000256" key="3">
    <source>
        <dbReference type="ARBA" id="ARBA00023004"/>
    </source>
</evidence>
<dbReference type="PANTHER" id="PTHR43687">
    <property type="entry name" value="ADENYLYLSULFATE REDUCTASE, BETA SUBUNIT"/>
    <property type="match status" value="1"/>
</dbReference>
<organism evidence="6 7">
    <name type="scientific">Formimonas warabiya</name>
    <dbReference type="NCBI Taxonomy" id="1761012"/>
    <lineage>
        <taxon>Bacteria</taxon>
        <taxon>Bacillati</taxon>
        <taxon>Bacillota</taxon>
        <taxon>Clostridia</taxon>
        <taxon>Eubacteriales</taxon>
        <taxon>Peptococcaceae</taxon>
        <taxon>Candidatus Formimonas</taxon>
    </lineage>
</organism>
<accession>A0A3G1KRB2</accession>
<dbReference type="Pfam" id="PF13187">
    <property type="entry name" value="Fer4_9"/>
    <property type="match status" value="1"/>
</dbReference>
<dbReference type="OrthoDB" id="9810688at2"/>
<dbReference type="AlphaFoldDB" id="A0A3G1KRB2"/>
<dbReference type="GO" id="GO:0051539">
    <property type="term" value="F:4 iron, 4 sulfur cluster binding"/>
    <property type="evidence" value="ECO:0007669"/>
    <property type="project" value="UniProtKB-KW"/>
</dbReference>
<keyword evidence="3" id="KW-0408">Iron</keyword>
<dbReference type="PROSITE" id="PS51379">
    <property type="entry name" value="4FE4S_FER_2"/>
    <property type="match status" value="2"/>
</dbReference>
<evidence type="ECO:0000313" key="7">
    <source>
        <dbReference type="Proteomes" id="UP000323521"/>
    </source>
</evidence>
<gene>
    <name evidence="6" type="ORF">DCMF_09615</name>
</gene>
<dbReference type="PANTHER" id="PTHR43687:SF1">
    <property type="entry name" value="FERREDOXIN III"/>
    <property type="match status" value="1"/>
</dbReference>
<evidence type="ECO:0000313" key="6">
    <source>
        <dbReference type="EMBL" id="ATW24998.1"/>
    </source>
</evidence>
<keyword evidence="4" id="KW-0411">Iron-sulfur</keyword>
<evidence type="ECO:0000256" key="2">
    <source>
        <dbReference type="ARBA" id="ARBA00022723"/>
    </source>
</evidence>
<dbReference type="Proteomes" id="UP000323521">
    <property type="component" value="Chromosome"/>
</dbReference>
<keyword evidence="1" id="KW-0004">4Fe-4S</keyword>
<keyword evidence="2" id="KW-0479">Metal-binding</keyword>
<dbReference type="InterPro" id="IPR017896">
    <property type="entry name" value="4Fe4S_Fe-S-bd"/>
</dbReference>
<feature type="domain" description="4Fe-4S ferredoxin-type" evidence="5">
    <location>
        <begin position="1"/>
        <end position="31"/>
    </location>
</feature>
<dbReference type="KEGG" id="fwa:DCMF_09615"/>
<evidence type="ECO:0000256" key="4">
    <source>
        <dbReference type="ARBA" id="ARBA00023014"/>
    </source>
</evidence>
<feature type="domain" description="4Fe-4S ferredoxin-type" evidence="5">
    <location>
        <begin position="32"/>
        <end position="61"/>
    </location>
</feature>
<sequence length="70" mass="8027">MAVKSIDYNRCSGCHKCWDICPMDVYRLAGKEVYIAYQADCMSCYLCELLCPQQAIHVSPERGQPKPLPW</sequence>
<dbReference type="InterPro" id="IPR017900">
    <property type="entry name" value="4Fe4S_Fe_S_CS"/>
</dbReference>
<dbReference type="RefSeq" id="WP_148134238.1">
    <property type="nucleotide sequence ID" value="NZ_CP017634.1"/>
</dbReference>
<dbReference type="PROSITE" id="PS00198">
    <property type="entry name" value="4FE4S_FER_1"/>
    <property type="match status" value="2"/>
</dbReference>
<dbReference type="InterPro" id="IPR050572">
    <property type="entry name" value="Fe-S_Ferredoxin"/>
</dbReference>
<name>A0A3G1KRB2_FORW1</name>